<protein>
    <recommendedName>
        <fullName evidence="4">GWxTD domain-containing protein</fullName>
    </recommendedName>
</protein>
<proteinExistence type="predicted"/>
<accession>A0A1F5R905</accession>
<dbReference type="AlphaFoldDB" id="A0A1F5R905"/>
<feature type="transmembrane region" description="Helical" evidence="1">
    <location>
        <begin position="24"/>
        <end position="45"/>
    </location>
</feature>
<evidence type="ECO:0000313" key="3">
    <source>
        <dbReference type="Proteomes" id="UP000177230"/>
    </source>
</evidence>
<sequence>MTGVADMNRKVLKNSWSSGRHQRLIFTMSGLMLFMFAGCATTSFWQKWDQTEQKRYFGLTFIEGDSIPARYRSIPDQESRDAWYKLYWAVKDPEGWLLPQHQARLDKAWNEYGGKMFFRDDRSRILVRYGPPESQAGNQPFRHALGSERLAGGEYIKERTWMIWEYPSQGRYYDFLLNHSRFELIAATFSDKMHPVAYFSADSGGRRTGTSPRAERPLDCGHGRFRSADGSKVRWEIYWRIPAAEYKQHGQDKRYSGIFQLYGNDKLISSDTVDYAIKYTGEELLLPRAYGQRNLDLIPGRYKMKIELIPQPGDTVYTGEMEAELVGYRSGVREASDVEMAVLQDSSYVSSDFRKGKFRRIMPAVSEKINRGQPFYVYYEIYSLSINSSGEHQAAVGHGIFLSDTTGVLKECIVDTRDLFYQDKGDQLDACHKVHPMGLEPGEYILVIDVKDLISGRISKITHPFQITGAPGDRIMADKKNTTLPVYAPPKSPLRY</sequence>
<name>A0A1F5R905_9BACT</name>
<organism evidence="2 3">
    <name type="scientific">Candidatus Edwardsbacteria bacterium GWF2_54_11</name>
    <dbReference type="NCBI Taxonomy" id="1817851"/>
    <lineage>
        <taxon>Bacteria</taxon>
        <taxon>Candidatus Edwardsiibacteriota</taxon>
    </lineage>
</organism>
<keyword evidence="1" id="KW-0812">Transmembrane</keyword>
<evidence type="ECO:0000313" key="2">
    <source>
        <dbReference type="EMBL" id="OGF10521.1"/>
    </source>
</evidence>
<reference evidence="2 3" key="1">
    <citation type="journal article" date="2016" name="Nat. Commun.">
        <title>Thousands of microbial genomes shed light on interconnected biogeochemical processes in an aquifer system.</title>
        <authorList>
            <person name="Anantharaman K."/>
            <person name="Brown C.T."/>
            <person name="Hug L.A."/>
            <person name="Sharon I."/>
            <person name="Castelle C.J."/>
            <person name="Probst A.J."/>
            <person name="Thomas B.C."/>
            <person name="Singh A."/>
            <person name="Wilkins M.J."/>
            <person name="Karaoz U."/>
            <person name="Brodie E.L."/>
            <person name="Williams K.H."/>
            <person name="Hubbard S.S."/>
            <person name="Banfield J.F."/>
        </authorList>
    </citation>
    <scope>NUCLEOTIDE SEQUENCE [LARGE SCALE GENOMIC DNA]</scope>
</reference>
<keyword evidence="1" id="KW-0472">Membrane</keyword>
<evidence type="ECO:0000256" key="1">
    <source>
        <dbReference type="SAM" id="Phobius"/>
    </source>
</evidence>
<keyword evidence="1" id="KW-1133">Transmembrane helix</keyword>
<gene>
    <name evidence="2" type="ORF">A2024_09245</name>
</gene>
<comment type="caution">
    <text evidence="2">The sequence shown here is derived from an EMBL/GenBank/DDBJ whole genome shotgun (WGS) entry which is preliminary data.</text>
</comment>
<dbReference type="Proteomes" id="UP000177230">
    <property type="component" value="Unassembled WGS sequence"/>
</dbReference>
<dbReference type="EMBL" id="MFFM01000038">
    <property type="protein sequence ID" value="OGF10521.1"/>
    <property type="molecule type" value="Genomic_DNA"/>
</dbReference>
<evidence type="ECO:0008006" key="4">
    <source>
        <dbReference type="Google" id="ProtNLM"/>
    </source>
</evidence>